<evidence type="ECO:0000259" key="12">
    <source>
        <dbReference type="PROSITE" id="PS51462"/>
    </source>
</evidence>
<dbReference type="Pfam" id="PF14815">
    <property type="entry name" value="NUDIX_4"/>
    <property type="match status" value="1"/>
</dbReference>
<keyword evidence="7" id="KW-0378">Hydrolase</keyword>
<evidence type="ECO:0000256" key="11">
    <source>
        <dbReference type="ARBA" id="ARBA00038905"/>
    </source>
</evidence>
<dbReference type="GO" id="GO:0008413">
    <property type="term" value="F:8-oxo-7,8-dihydroguanosine triphosphate pyrophosphatase activity"/>
    <property type="evidence" value="ECO:0007669"/>
    <property type="project" value="TreeGrafter"/>
</dbReference>
<dbReference type="InterPro" id="IPR047127">
    <property type="entry name" value="MutT-like"/>
</dbReference>
<keyword evidence="3" id="KW-0515">Mutator protein</keyword>
<dbReference type="GO" id="GO:0044716">
    <property type="term" value="F:8-oxo-GDP phosphatase activity"/>
    <property type="evidence" value="ECO:0007669"/>
    <property type="project" value="TreeGrafter"/>
</dbReference>
<evidence type="ECO:0000256" key="3">
    <source>
        <dbReference type="ARBA" id="ARBA00022457"/>
    </source>
</evidence>
<dbReference type="InterPro" id="IPR000086">
    <property type="entry name" value="NUDIX_hydrolase_dom"/>
</dbReference>
<dbReference type="Proteomes" id="UP000654279">
    <property type="component" value="Unassembled WGS sequence"/>
</dbReference>
<dbReference type="InterPro" id="IPR020476">
    <property type="entry name" value="Nudix_hydrolase"/>
</dbReference>
<evidence type="ECO:0000256" key="2">
    <source>
        <dbReference type="ARBA" id="ARBA00005582"/>
    </source>
</evidence>
<dbReference type="GO" id="GO:0006281">
    <property type="term" value="P:DNA repair"/>
    <property type="evidence" value="ECO:0007669"/>
    <property type="project" value="UniProtKB-KW"/>
</dbReference>
<evidence type="ECO:0000256" key="4">
    <source>
        <dbReference type="ARBA" id="ARBA00022705"/>
    </source>
</evidence>
<evidence type="ECO:0000256" key="7">
    <source>
        <dbReference type="ARBA" id="ARBA00022801"/>
    </source>
</evidence>
<gene>
    <name evidence="13" type="ORF">H8699_01530</name>
</gene>
<comment type="caution">
    <text evidence="13">The sequence shown here is derived from an EMBL/GenBank/DDBJ whole genome shotgun (WGS) entry which is preliminary data.</text>
</comment>
<evidence type="ECO:0000256" key="9">
    <source>
        <dbReference type="ARBA" id="ARBA00023204"/>
    </source>
</evidence>
<evidence type="ECO:0000313" key="14">
    <source>
        <dbReference type="Proteomes" id="UP000654279"/>
    </source>
</evidence>
<dbReference type="EC" id="3.6.1.55" evidence="11"/>
<comment type="cofactor">
    <cofactor evidence="1">
        <name>Mg(2+)</name>
        <dbReference type="ChEBI" id="CHEBI:18420"/>
    </cofactor>
</comment>
<keyword evidence="8" id="KW-0460">Magnesium</keyword>
<accession>A0A926D0K6</accession>
<evidence type="ECO:0000256" key="6">
    <source>
        <dbReference type="ARBA" id="ARBA00022763"/>
    </source>
</evidence>
<dbReference type="GO" id="GO:0035539">
    <property type="term" value="F:8-oxo-7,8-dihydrodeoxyguanosine triphosphate pyrophosphatase activity"/>
    <property type="evidence" value="ECO:0007669"/>
    <property type="project" value="UniProtKB-EC"/>
</dbReference>
<comment type="similarity">
    <text evidence="2">Belongs to the Nudix hydrolase family.</text>
</comment>
<keyword evidence="14" id="KW-1185">Reference proteome</keyword>
<dbReference type="PRINTS" id="PR00502">
    <property type="entry name" value="NUDIXFAMILY"/>
</dbReference>
<dbReference type="CDD" id="cd03425">
    <property type="entry name" value="NUDIX_MutT_NudA_like"/>
    <property type="match status" value="1"/>
</dbReference>
<dbReference type="GO" id="GO:0006260">
    <property type="term" value="P:DNA replication"/>
    <property type="evidence" value="ECO:0007669"/>
    <property type="project" value="UniProtKB-KW"/>
</dbReference>
<reference evidence="13" key="1">
    <citation type="submission" date="2020-08" db="EMBL/GenBank/DDBJ databases">
        <title>Genome public.</title>
        <authorList>
            <person name="Liu C."/>
            <person name="Sun Q."/>
        </authorList>
    </citation>
    <scope>NUCLEOTIDE SEQUENCE</scope>
    <source>
        <strain evidence="13">NSJ-44</strain>
    </source>
</reference>
<dbReference type="InterPro" id="IPR029119">
    <property type="entry name" value="MutY_C"/>
</dbReference>
<keyword evidence="4" id="KW-0235">DNA replication</keyword>
<evidence type="ECO:0000256" key="8">
    <source>
        <dbReference type="ARBA" id="ARBA00022842"/>
    </source>
</evidence>
<dbReference type="EMBL" id="JACRSO010000001">
    <property type="protein sequence ID" value="MBC8528120.1"/>
    <property type="molecule type" value="Genomic_DNA"/>
</dbReference>
<dbReference type="Gene3D" id="3.90.79.10">
    <property type="entry name" value="Nucleoside Triphosphate Pyrophosphohydrolase"/>
    <property type="match status" value="1"/>
</dbReference>
<evidence type="ECO:0000256" key="1">
    <source>
        <dbReference type="ARBA" id="ARBA00001946"/>
    </source>
</evidence>
<organism evidence="13 14">
    <name type="scientific">Luoshenia tenuis</name>
    <dbReference type="NCBI Taxonomy" id="2763654"/>
    <lineage>
        <taxon>Bacteria</taxon>
        <taxon>Bacillati</taxon>
        <taxon>Bacillota</taxon>
        <taxon>Clostridia</taxon>
        <taxon>Christensenellales</taxon>
        <taxon>Christensenellaceae</taxon>
        <taxon>Luoshenia</taxon>
    </lineage>
</organism>
<keyword evidence="5" id="KW-0479">Metal-binding</keyword>
<protein>
    <recommendedName>
        <fullName evidence="11">8-oxo-dGTP diphosphatase</fullName>
        <ecNumber evidence="11">3.6.1.55</ecNumber>
    </recommendedName>
</protein>
<dbReference type="SUPFAM" id="SSF55811">
    <property type="entry name" value="Nudix"/>
    <property type="match status" value="1"/>
</dbReference>
<sequence>MIEVAAGIIRRADKLLICQRGADGDCANLWEFPGGKREAGESFAQCLERECREELGIRVRAVRPVAETVYTYPERTVHLSFWEAQWLEGTLEKRVHAQMVWVAPGELGNYAFCPADRDIVLQLQKG</sequence>
<proteinExistence type="inferred from homology"/>
<dbReference type="GO" id="GO:0046872">
    <property type="term" value="F:metal ion binding"/>
    <property type="evidence" value="ECO:0007669"/>
    <property type="project" value="UniProtKB-KW"/>
</dbReference>
<keyword evidence="9" id="KW-0234">DNA repair</keyword>
<dbReference type="PANTHER" id="PTHR47707:SF1">
    <property type="entry name" value="NUDIX HYDROLASE FAMILY PROTEIN"/>
    <property type="match status" value="1"/>
</dbReference>
<dbReference type="RefSeq" id="WP_249284166.1">
    <property type="nucleotide sequence ID" value="NZ_JACRSO010000001.1"/>
</dbReference>
<evidence type="ECO:0000256" key="10">
    <source>
        <dbReference type="ARBA" id="ARBA00035861"/>
    </source>
</evidence>
<evidence type="ECO:0000256" key="5">
    <source>
        <dbReference type="ARBA" id="ARBA00022723"/>
    </source>
</evidence>
<comment type="catalytic activity">
    <reaction evidence="10">
        <text>8-oxo-dGTP + H2O = 8-oxo-dGMP + diphosphate + H(+)</text>
        <dbReference type="Rhea" id="RHEA:31575"/>
        <dbReference type="ChEBI" id="CHEBI:15377"/>
        <dbReference type="ChEBI" id="CHEBI:15378"/>
        <dbReference type="ChEBI" id="CHEBI:33019"/>
        <dbReference type="ChEBI" id="CHEBI:63224"/>
        <dbReference type="ChEBI" id="CHEBI:77896"/>
        <dbReference type="EC" id="3.6.1.55"/>
    </reaction>
</comment>
<keyword evidence="6" id="KW-0227">DNA damage</keyword>
<dbReference type="InterPro" id="IPR015797">
    <property type="entry name" value="NUDIX_hydrolase-like_dom_sf"/>
</dbReference>
<dbReference type="PANTHER" id="PTHR47707">
    <property type="entry name" value="8-OXO-DGTP DIPHOSPHATASE"/>
    <property type="match status" value="1"/>
</dbReference>
<name>A0A926D0K6_9FIRM</name>
<dbReference type="AlphaFoldDB" id="A0A926D0K6"/>
<dbReference type="GO" id="GO:0044715">
    <property type="term" value="F:8-oxo-dGDP phosphatase activity"/>
    <property type="evidence" value="ECO:0007669"/>
    <property type="project" value="TreeGrafter"/>
</dbReference>
<dbReference type="PROSITE" id="PS51462">
    <property type="entry name" value="NUDIX"/>
    <property type="match status" value="1"/>
</dbReference>
<feature type="domain" description="Nudix hydrolase" evidence="12">
    <location>
        <begin position="1"/>
        <end position="125"/>
    </location>
</feature>
<evidence type="ECO:0000313" key="13">
    <source>
        <dbReference type="EMBL" id="MBC8528120.1"/>
    </source>
</evidence>